<name>A0AAJ6DC93_9MICC</name>
<reference evidence="1 2" key="1">
    <citation type="submission" date="2023-03" db="EMBL/GenBank/DDBJ databases">
        <title>Complete genome sequences of several Auritidibacter ignavus strains isolated from ear infections.</title>
        <authorList>
            <person name="Baehr T."/>
            <person name="Baumhoegger A.M."/>
        </authorList>
    </citation>
    <scope>NUCLEOTIDE SEQUENCE [LARGE SCALE GENOMIC DNA]</scope>
    <source>
        <strain evidence="1 2">BABAE-6</strain>
    </source>
</reference>
<organism evidence="1 2">
    <name type="scientific">Auritidibacter ignavus</name>
    <dbReference type="NCBI Taxonomy" id="678932"/>
    <lineage>
        <taxon>Bacteria</taxon>
        <taxon>Bacillati</taxon>
        <taxon>Actinomycetota</taxon>
        <taxon>Actinomycetes</taxon>
        <taxon>Micrococcales</taxon>
        <taxon>Micrococcaceae</taxon>
        <taxon>Auritidibacter</taxon>
    </lineage>
</organism>
<keyword evidence="2" id="KW-1185">Reference proteome</keyword>
<sequence>MMTRAPRAGETLTAILDDWVDERDATSSETLRQNSRLRSATPVEVKNVSVAIRLDDDAQMSENVTTMVYGNGWWAPDYSQDPSEKFAISAKHRCITGSR</sequence>
<dbReference type="Proteomes" id="UP001224674">
    <property type="component" value="Chromosome"/>
</dbReference>
<accession>A0AAJ6DC93</accession>
<dbReference type="AlphaFoldDB" id="A0AAJ6DC93"/>
<dbReference type="EMBL" id="CP122566">
    <property type="protein sequence ID" value="WGH93405.1"/>
    <property type="molecule type" value="Genomic_DNA"/>
</dbReference>
<evidence type="ECO:0000313" key="2">
    <source>
        <dbReference type="Proteomes" id="UP001224674"/>
    </source>
</evidence>
<dbReference type="RefSeq" id="WP_279673710.1">
    <property type="nucleotide sequence ID" value="NZ_CP122562.1"/>
</dbReference>
<evidence type="ECO:0000313" key="1">
    <source>
        <dbReference type="EMBL" id="WGH93405.1"/>
    </source>
</evidence>
<protein>
    <submittedName>
        <fullName evidence="1">Uncharacterized protein</fullName>
    </submittedName>
</protein>
<gene>
    <name evidence="1" type="ORF">QDX21_00870</name>
</gene>
<proteinExistence type="predicted"/>